<dbReference type="RefSeq" id="WP_031576530.1">
    <property type="nucleotide sequence ID" value="NZ_DAMANS010000002.1"/>
</dbReference>
<accession>A0A1G8PHX8</accession>
<sequence>MGQNYRGSDRGPLAKLILLILLIIFIGPTALGILGSVVVGLAGFLIVLLVGALFLLASPILMIVFPSSLSLGIPLLALFFFGIAMLSIFVLFTALFFRIVRWVFKTALMLLRRLLP</sequence>
<dbReference type="EMBL" id="FNDZ01000005">
    <property type="protein sequence ID" value="SDI91926.1"/>
    <property type="molecule type" value="Genomic_DNA"/>
</dbReference>
<feature type="transmembrane region" description="Helical" evidence="1">
    <location>
        <begin position="71"/>
        <end position="104"/>
    </location>
</feature>
<protein>
    <submittedName>
        <fullName evidence="2">Uncharacterized protein</fullName>
    </submittedName>
</protein>
<name>A0A1G8PHX8_9CLOT</name>
<keyword evidence="1" id="KW-0472">Membrane</keyword>
<organism evidence="2 3">
    <name type="scientific">Proteiniclasticum ruminis</name>
    <dbReference type="NCBI Taxonomy" id="398199"/>
    <lineage>
        <taxon>Bacteria</taxon>
        <taxon>Bacillati</taxon>
        <taxon>Bacillota</taxon>
        <taxon>Clostridia</taxon>
        <taxon>Eubacteriales</taxon>
        <taxon>Clostridiaceae</taxon>
        <taxon>Proteiniclasticum</taxon>
    </lineage>
</organism>
<keyword evidence="1" id="KW-1133">Transmembrane helix</keyword>
<feature type="transmembrane region" description="Helical" evidence="1">
    <location>
        <begin position="41"/>
        <end position="65"/>
    </location>
</feature>
<dbReference type="AlphaFoldDB" id="A0A1G8PHX8"/>
<dbReference type="Proteomes" id="UP000183255">
    <property type="component" value="Unassembled WGS sequence"/>
</dbReference>
<evidence type="ECO:0000313" key="3">
    <source>
        <dbReference type="Proteomes" id="UP000183255"/>
    </source>
</evidence>
<gene>
    <name evidence="2" type="ORF">SAMN05421804_105107</name>
</gene>
<reference evidence="2 3" key="1">
    <citation type="submission" date="2016-10" db="EMBL/GenBank/DDBJ databases">
        <authorList>
            <person name="de Groot N.N."/>
        </authorList>
    </citation>
    <scope>NUCLEOTIDE SEQUENCE [LARGE SCALE GENOMIC DNA]</scope>
    <source>
        <strain evidence="2 3">CGMCC 1.5058</strain>
    </source>
</reference>
<proteinExistence type="predicted"/>
<evidence type="ECO:0000313" key="2">
    <source>
        <dbReference type="EMBL" id="SDI91926.1"/>
    </source>
</evidence>
<keyword evidence="1" id="KW-0812">Transmembrane</keyword>
<feature type="transmembrane region" description="Helical" evidence="1">
    <location>
        <begin position="12"/>
        <end position="34"/>
    </location>
</feature>
<evidence type="ECO:0000256" key="1">
    <source>
        <dbReference type="SAM" id="Phobius"/>
    </source>
</evidence>